<evidence type="ECO:0000313" key="3">
    <source>
        <dbReference type="EMBL" id="TQL47797.1"/>
    </source>
</evidence>
<dbReference type="Gene3D" id="2.60.120.10">
    <property type="entry name" value="Jelly Rolls"/>
    <property type="match status" value="1"/>
</dbReference>
<evidence type="ECO:0000256" key="1">
    <source>
        <dbReference type="SAM" id="MobiDB-lite"/>
    </source>
</evidence>
<dbReference type="InterPro" id="IPR009327">
    <property type="entry name" value="Cupin_DUF985"/>
</dbReference>
<dbReference type="InterPro" id="IPR014710">
    <property type="entry name" value="RmlC-like_jellyroll"/>
</dbReference>
<dbReference type="EMBL" id="VFOM01000001">
    <property type="protein sequence ID" value="TQL47797.1"/>
    <property type="molecule type" value="Genomic_DNA"/>
</dbReference>
<dbReference type="PANTHER" id="PTHR33387">
    <property type="entry name" value="RMLC-LIKE JELLY ROLL FOLD PROTEIN"/>
    <property type="match status" value="1"/>
</dbReference>
<name>A0A542YI72_9MICO</name>
<evidence type="ECO:0000313" key="4">
    <source>
        <dbReference type="Proteomes" id="UP000317998"/>
    </source>
</evidence>
<reference evidence="3 4" key="1">
    <citation type="submission" date="2019-06" db="EMBL/GenBank/DDBJ databases">
        <title>Sequencing the genomes of 1000 actinobacteria strains.</title>
        <authorList>
            <person name="Klenk H.-P."/>
        </authorList>
    </citation>
    <scope>NUCLEOTIDE SEQUENCE [LARGE SCALE GENOMIC DNA]</scope>
    <source>
        <strain evidence="3 4">DSM 26477</strain>
    </source>
</reference>
<accession>A0A542YI72</accession>
<dbReference type="RefSeq" id="WP_141880009.1">
    <property type="nucleotide sequence ID" value="NZ_VFOM01000001.1"/>
</dbReference>
<organism evidence="3 4">
    <name type="scientific">Homoserinimonas aerilata</name>
    <dbReference type="NCBI Taxonomy" id="1162970"/>
    <lineage>
        <taxon>Bacteria</taxon>
        <taxon>Bacillati</taxon>
        <taxon>Actinomycetota</taxon>
        <taxon>Actinomycetes</taxon>
        <taxon>Micrococcales</taxon>
        <taxon>Microbacteriaceae</taxon>
        <taxon>Homoserinimonas</taxon>
    </lineage>
</organism>
<dbReference type="SUPFAM" id="SSF51182">
    <property type="entry name" value="RmlC-like cupins"/>
    <property type="match status" value="1"/>
</dbReference>
<comment type="caution">
    <text evidence="3">The sequence shown here is derived from an EMBL/GenBank/DDBJ whole genome shotgun (WGS) entry which is preliminary data.</text>
</comment>
<dbReference type="OrthoDB" id="9798288at2"/>
<dbReference type="InterPro" id="IPR011051">
    <property type="entry name" value="RmlC_Cupin_sf"/>
</dbReference>
<protein>
    <recommendedName>
        <fullName evidence="2">DUF985 domain-containing protein</fullName>
    </recommendedName>
</protein>
<dbReference type="Proteomes" id="UP000317998">
    <property type="component" value="Unassembled WGS sequence"/>
</dbReference>
<feature type="region of interest" description="Disordered" evidence="1">
    <location>
        <begin position="1"/>
        <end position="20"/>
    </location>
</feature>
<dbReference type="Pfam" id="PF06172">
    <property type="entry name" value="Cupin_5"/>
    <property type="match status" value="1"/>
</dbReference>
<dbReference type="CDD" id="cd06121">
    <property type="entry name" value="cupin_YML079wp"/>
    <property type="match status" value="1"/>
</dbReference>
<dbReference type="InterPro" id="IPR039935">
    <property type="entry name" value="YML079W-like"/>
</dbReference>
<dbReference type="AlphaFoldDB" id="A0A542YI72"/>
<gene>
    <name evidence="3" type="ORF">FB562_0868</name>
</gene>
<feature type="domain" description="DUF985" evidence="2">
    <location>
        <begin position="15"/>
        <end position="159"/>
    </location>
</feature>
<evidence type="ECO:0000259" key="2">
    <source>
        <dbReference type="Pfam" id="PF06172"/>
    </source>
</evidence>
<sequence>MTDEQTPDARPARARELDLAPHPEGGWFRRVYTASHGLDTSNGRRPAATLIHFYLQQHEHAAWHRVSSDEVWLWHGPAPLDVHLGGTGEQPRTETVVRLDAPGTPGAVQQMLVPAGVWQQSVPAEADASARPEGRRLDDHGVLVSCLVTPGFDFADWQLEANTVNPG</sequence>
<keyword evidence="4" id="KW-1185">Reference proteome</keyword>
<proteinExistence type="predicted"/>
<dbReference type="PANTHER" id="PTHR33387:SF3">
    <property type="entry name" value="DUF985 DOMAIN-CONTAINING PROTEIN"/>
    <property type="match status" value="1"/>
</dbReference>
<feature type="compositionally biased region" description="Basic and acidic residues" evidence="1">
    <location>
        <begin position="10"/>
        <end position="20"/>
    </location>
</feature>